<reference evidence="1" key="2">
    <citation type="submission" date="2021-02" db="EMBL/GenBank/DDBJ databases">
        <authorList>
            <person name="Kimball J.A."/>
            <person name="Haas M.W."/>
            <person name="Macchietto M."/>
            <person name="Kono T."/>
            <person name="Duquette J."/>
            <person name="Shao M."/>
        </authorList>
    </citation>
    <scope>NUCLEOTIDE SEQUENCE</scope>
    <source>
        <tissue evidence="1">Fresh leaf tissue</tissue>
    </source>
</reference>
<protein>
    <submittedName>
        <fullName evidence="1">Uncharacterized protein</fullName>
    </submittedName>
</protein>
<evidence type="ECO:0000313" key="1">
    <source>
        <dbReference type="EMBL" id="KAG8095394.1"/>
    </source>
</evidence>
<sequence>MISSPAAIAWPLAPRAYGLEKQLRVTASTHKQQACVAISSIIKVWVSPEELFGVGVRAVVAAAAACSSTTRCLRIGCGLAVHACSARELETAQASSRRVEGNLRVRSGVAFDDWRRQI</sequence>
<evidence type="ECO:0000313" key="2">
    <source>
        <dbReference type="Proteomes" id="UP000729402"/>
    </source>
</evidence>
<comment type="caution">
    <text evidence="1">The sequence shown here is derived from an EMBL/GenBank/DDBJ whole genome shotgun (WGS) entry which is preliminary data.</text>
</comment>
<name>A0A8J5WUD6_ZIZPA</name>
<dbReference type="EMBL" id="JAAALK010000080">
    <property type="protein sequence ID" value="KAG8095394.1"/>
    <property type="molecule type" value="Genomic_DNA"/>
</dbReference>
<dbReference type="Proteomes" id="UP000729402">
    <property type="component" value="Unassembled WGS sequence"/>
</dbReference>
<reference evidence="1" key="1">
    <citation type="journal article" date="2021" name="bioRxiv">
        <title>Whole Genome Assembly and Annotation of Northern Wild Rice, Zizania palustris L., Supports a Whole Genome Duplication in the Zizania Genus.</title>
        <authorList>
            <person name="Haas M."/>
            <person name="Kono T."/>
            <person name="Macchietto M."/>
            <person name="Millas R."/>
            <person name="McGilp L."/>
            <person name="Shao M."/>
            <person name="Duquette J."/>
            <person name="Hirsch C.N."/>
            <person name="Kimball J."/>
        </authorList>
    </citation>
    <scope>NUCLEOTIDE SEQUENCE</scope>
    <source>
        <tissue evidence="1">Fresh leaf tissue</tissue>
    </source>
</reference>
<gene>
    <name evidence="1" type="ORF">GUJ93_ZPchr0012g22143</name>
</gene>
<dbReference type="AlphaFoldDB" id="A0A8J5WUD6"/>
<keyword evidence="2" id="KW-1185">Reference proteome</keyword>
<accession>A0A8J5WUD6</accession>
<organism evidence="1 2">
    <name type="scientific">Zizania palustris</name>
    <name type="common">Northern wild rice</name>
    <dbReference type="NCBI Taxonomy" id="103762"/>
    <lineage>
        <taxon>Eukaryota</taxon>
        <taxon>Viridiplantae</taxon>
        <taxon>Streptophyta</taxon>
        <taxon>Embryophyta</taxon>
        <taxon>Tracheophyta</taxon>
        <taxon>Spermatophyta</taxon>
        <taxon>Magnoliopsida</taxon>
        <taxon>Liliopsida</taxon>
        <taxon>Poales</taxon>
        <taxon>Poaceae</taxon>
        <taxon>BOP clade</taxon>
        <taxon>Oryzoideae</taxon>
        <taxon>Oryzeae</taxon>
        <taxon>Zizaniinae</taxon>
        <taxon>Zizania</taxon>
    </lineage>
</organism>
<proteinExistence type="predicted"/>